<dbReference type="Proteomes" id="UP000037460">
    <property type="component" value="Unassembled WGS sequence"/>
</dbReference>
<feature type="compositionally biased region" description="Polar residues" evidence="2">
    <location>
        <begin position="726"/>
        <end position="743"/>
    </location>
</feature>
<reference evidence="6" key="1">
    <citation type="journal article" date="2015" name="PLoS Genet.">
        <title>Genome Sequence and Transcriptome Analyses of Chrysochromulina tobin: Metabolic Tools for Enhanced Algal Fitness in the Prominent Order Prymnesiales (Haptophyceae).</title>
        <authorList>
            <person name="Hovde B.T."/>
            <person name="Deodato C.R."/>
            <person name="Hunsperger H.M."/>
            <person name="Ryken S.A."/>
            <person name="Yost W."/>
            <person name="Jha R.K."/>
            <person name="Patterson J."/>
            <person name="Monnat R.J. Jr."/>
            <person name="Barlow S.B."/>
            <person name="Starkenburg S.R."/>
            <person name="Cattolico R.A."/>
        </authorList>
    </citation>
    <scope>NUCLEOTIDE SEQUENCE</scope>
    <source>
        <strain evidence="6">CCMP291</strain>
    </source>
</reference>
<feature type="region of interest" description="Disordered" evidence="2">
    <location>
        <begin position="536"/>
        <end position="587"/>
    </location>
</feature>
<feature type="domain" description="Protein kinase" evidence="4">
    <location>
        <begin position="247"/>
        <end position="520"/>
    </location>
</feature>
<evidence type="ECO:0000256" key="1">
    <source>
        <dbReference type="PROSITE-ProRule" id="PRU10141"/>
    </source>
</evidence>
<evidence type="ECO:0000259" key="4">
    <source>
        <dbReference type="PROSITE" id="PS50011"/>
    </source>
</evidence>
<feature type="compositionally biased region" description="Low complexity" evidence="2">
    <location>
        <begin position="675"/>
        <end position="688"/>
    </location>
</feature>
<dbReference type="AlphaFoldDB" id="A0A0M0JU33"/>
<evidence type="ECO:0000313" key="6">
    <source>
        <dbReference type="Proteomes" id="UP000037460"/>
    </source>
</evidence>
<organism evidence="5 6">
    <name type="scientific">Chrysochromulina tobinii</name>
    <dbReference type="NCBI Taxonomy" id="1460289"/>
    <lineage>
        <taxon>Eukaryota</taxon>
        <taxon>Haptista</taxon>
        <taxon>Haptophyta</taxon>
        <taxon>Prymnesiophyceae</taxon>
        <taxon>Prymnesiales</taxon>
        <taxon>Chrysochromulinaceae</taxon>
        <taxon>Chrysochromulina</taxon>
    </lineage>
</organism>
<dbReference type="Pfam" id="PF00069">
    <property type="entry name" value="Pkinase"/>
    <property type="match status" value="1"/>
</dbReference>
<keyword evidence="1" id="KW-0547">Nucleotide-binding</keyword>
<dbReference type="PROSITE" id="PS00107">
    <property type="entry name" value="PROTEIN_KINASE_ATP"/>
    <property type="match status" value="1"/>
</dbReference>
<dbReference type="Gene3D" id="1.10.510.10">
    <property type="entry name" value="Transferase(Phosphotransferase) domain 1"/>
    <property type="match status" value="1"/>
</dbReference>
<feature type="region of interest" description="Disordered" evidence="2">
    <location>
        <begin position="726"/>
        <end position="767"/>
    </location>
</feature>
<feature type="transmembrane region" description="Helical" evidence="3">
    <location>
        <begin position="119"/>
        <end position="139"/>
    </location>
</feature>
<keyword evidence="6" id="KW-1185">Reference proteome</keyword>
<keyword evidence="5" id="KW-0808">Transferase</keyword>
<dbReference type="InterPro" id="IPR051681">
    <property type="entry name" value="Ser/Thr_Kinases-Pseudokinases"/>
</dbReference>
<dbReference type="SUPFAM" id="SSF56112">
    <property type="entry name" value="Protein kinase-like (PK-like)"/>
    <property type="match status" value="1"/>
</dbReference>
<keyword evidence="3" id="KW-0472">Membrane</keyword>
<dbReference type="PANTHER" id="PTHR44329">
    <property type="entry name" value="SERINE/THREONINE-PROTEIN KINASE TNNI3K-RELATED"/>
    <property type="match status" value="1"/>
</dbReference>
<dbReference type="PROSITE" id="PS50011">
    <property type="entry name" value="PROTEIN_KINASE_DOM"/>
    <property type="match status" value="1"/>
</dbReference>
<feature type="compositionally biased region" description="Low complexity" evidence="2">
    <location>
        <begin position="160"/>
        <end position="174"/>
    </location>
</feature>
<protein>
    <submittedName>
        <fullName evidence="5">Serine threonine-protein kinase ctr1-like protein</fullName>
    </submittedName>
</protein>
<dbReference type="InterPro" id="IPR017441">
    <property type="entry name" value="Protein_kinase_ATP_BS"/>
</dbReference>
<keyword evidence="5" id="KW-0418">Kinase</keyword>
<keyword evidence="3" id="KW-0812">Transmembrane</keyword>
<evidence type="ECO:0000256" key="3">
    <source>
        <dbReference type="SAM" id="Phobius"/>
    </source>
</evidence>
<dbReference type="GO" id="GO:0005524">
    <property type="term" value="F:ATP binding"/>
    <property type="evidence" value="ECO:0007669"/>
    <property type="project" value="UniProtKB-UniRule"/>
</dbReference>
<accession>A0A0M0JU33</accession>
<dbReference type="InterPro" id="IPR000719">
    <property type="entry name" value="Prot_kinase_dom"/>
</dbReference>
<evidence type="ECO:0000313" key="5">
    <source>
        <dbReference type="EMBL" id="KOO29857.1"/>
    </source>
</evidence>
<name>A0A0M0JU33_9EUKA</name>
<dbReference type="GO" id="GO:0004674">
    <property type="term" value="F:protein serine/threonine kinase activity"/>
    <property type="evidence" value="ECO:0007669"/>
    <property type="project" value="TreeGrafter"/>
</dbReference>
<feature type="region of interest" description="Disordered" evidence="2">
    <location>
        <begin position="668"/>
        <end position="713"/>
    </location>
</feature>
<keyword evidence="3" id="KW-1133">Transmembrane helix</keyword>
<keyword evidence="1" id="KW-0067">ATP-binding</keyword>
<comment type="caution">
    <text evidence="5">The sequence shown here is derived from an EMBL/GenBank/DDBJ whole genome shotgun (WGS) entry which is preliminary data.</text>
</comment>
<feature type="compositionally biased region" description="Polar residues" evidence="2">
    <location>
        <begin position="575"/>
        <end position="585"/>
    </location>
</feature>
<feature type="compositionally biased region" description="Basic and acidic residues" evidence="2">
    <location>
        <begin position="689"/>
        <end position="708"/>
    </location>
</feature>
<dbReference type="OrthoDB" id="346907at2759"/>
<feature type="compositionally biased region" description="Polar residues" evidence="2">
    <location>
        <begin position="754"/>
        <end position="763"/>
    </location>
</feature>
<dbReference type="EMBL" id="JWZX01002345">
    <property type="protein sequence ID" value="KOO29857.1"/>
    <property type="molecule type" value="Genomic_DNA"/>
</dbReference>
<dbReference type="InterPro" id="IPR011009">
    <property type="entry name" value="Kinase-like_dom_sf"/>
</dbReference>
<feature type="binding site" evidence="1">
    <location>
        <position position="274"/>
    </location>
    <ligand>
        <name>ATP</name>
        <dbReference type="ChEBI" id="CHEBI:30616"/>
    </ligand>
</feature>
<feature type="non-terminal residue" evidence="5">
    <location>
        <position position="1"/>
    </location>
</feature>
<evidence type="ECO:0000256" key="2">
    <source>
        <dbReference type="SAM" id="MobiDB-lite"/>
    </source>
</evidence>
<gene>
    <name evidence="5" type="ORF">Ctob_010576</name>
</gene>
<proteinExistence type="predicted"/>
<feature type="region of interest" description="Disordered" evidence="2">
    <location>
        <begin position="160"/>
        <end position="194"/>
    </location>
</feature>
<sequence length="860" mass="89732">LVIGFVAAEPIETFTPARLAAISTSVAAESDVDPSQVTTVAYAASTRVEITIVTTDSSASAAVEEILSTSVFADANAASEFLTLQVTSAPTIAVETVTRFVPPEITAGLSIPANASSKIVIFIIAVAAGILAILCCCFFRYRGKGKARSLARGRAQIGFGRSSTGSTSPRGPSTEMEDFSVCKGDKPSEPSAASEGAIDIDKISVSAKKKSIASATPREAAKIAALNDMVEQARRASKLKLIPWNEFKMAEKLGEGTFGTVHACSIKATPCAVKQLREDKESSVQLLADMLREHDAMMGLRHPNVVLMLGIATDHVRRVGIVLELLEISLLELLHGTAEYKEYRTWHASFLSIASDVAKGVAYLHFNNVLHGNLKPGNVLLSDSWVAKVADFGSTNGKPGSATEGEGIHGMPLYMAPEVARGENNQTAAVDVWSFGCLLVHMGTLSPPYFALKCKHAMDIVRVVQRGDVSPVQVLLDDSERREYRCPASIVALAKQCCHREPTQRPDMPAIAGTLVSPAIQTGIFKGAKETRPLVRLQRSRASVEGKGTFDASKGTYDASVATPSARGGDEAPSPRSSPAHNNASKAKFRSLSKYAPAGASSTRGEPSPRAAASVGSAFESTFDGKAEKCVESTFNRIFDGKAEASTANANKTSIGLTASLARASMSNVNAGNKSQRSQGSQRSSARGALEHATESARCAHDGADRSTSKRRAVVGASIIGSTSQPVGVNVHQATSQQTTTRHALSPAGDASDTDISSRSSTAGAAKSPVGGAVAAALSAAAAPSSAAPKSAAAPLGSPAAFSIRFTMAQKVARIKEELSLDPLLPVAKAIAEANAAMGIEGQGTLAQQVDHLLTELGVL</sequence>